<feature type="region of interest" description="Disordered" evidence="1">
    <location>
        <begin position="1"/>
        <end position="20"/>
    </location>
</feature>
<keyword evidence="3" id="KW-1185">Reference proteome</keyword>
<protein>
    <submittedName>
        <fullName evidence="2">Uncharacterized protein</fullName>
    </submittedName>
</protein>
<evidence type="ECO:0000313" key="2">
    <source>
        <dbReference type="EMBL" id="WPU64392.1"/>
    </source>
</evidence>
<dbReference type="AlphaFoldDB" id="A0AAX4HM68"/>
<organism evidence="2 3">
    <name type="scientific">Peredibacter starrii</name>
    <dbReference type="NCBI Taxonomy" id="28202"/>
    <lineage>
        <taxon>Bacteria</taxon>
        <taxon>Pseudomonadati</taxon>
        <taxon>Bdellovibrionota</taxon>
        <taxon>Bacteriovoracia</taxon>
        <taxon>Bacteriovoracales</taxon>
        <taxon>Bacteriovoracaceae</taxon>
        <taxon>Peredibacter</taxon>
    </lineage>
</organism>
<dbReference type="Proteomes" id="UP001324634">
    <property type="component" value="Chromosome"/>
</dbReference>
<dbReference type="EMBL" id="CP139487">
    <property type="protein sequence ID" value="WPU64392.1"/>
    <property type="molecule type" value="Genomic_DNA"/>
</dbReference>
<dbReference type="RefSeq" id="WP_321393115.1">
    <property type="nucleotide sequence ID" value="NZ_CP139487.1"/>
</dbReference>
<gene>
    <name evidence="2" type="ORF">SOO65_16995</name>
</gene>
<evidence type="ECO:0000256" key="1">
    <source>
        <dbReference type="SAM" id="MobiDB-lite"/>
    </source>
</evidence>
<sequence length="61" mass="6868">MQASSKKDKRNPLSKGQNRLLQESLKKLLGYGLLEDHNPKSSNEEKSLKLRVILDSGAFNN</sequence>
<evidence type="ECO:0000313" key="3">
    <source>
        <dbReference type="Proteomes" id="UP001324634"/>
    </source>
</evidence>
<proteinExistence type="predicted"/>
<reference evidence="2 3" key="1">
    <citation type="submission" date="2023-11" db="EMBL/GenBank/DDBJ databases">
        <title>Peredibacter starrii A3.12.</title>
        <authorList>
            <person name="Mitchell R.J."/>
        </authorList>
    </citation>
    <scope>NUCLEOTIDE SEQUENCE [LARGE SCALE GENOMIC DNA]</scope>
    <source>
        <strain evidence="2 3">A3.12</strain>
    </source>
</reference>
<accession>A0AAX4HM68</accession>
<dbReference type="KEGG" id="psti:SOO65_16995"/>
<name>A0AAX4HM68_9BACT</name>